<feature type="repeat" description="ANK" evidence="4">
    <location>
        <begin position="807"/>
        <end position="839"/>
    </location>
</feature>
<evidence type="ECO:0000256" key="4">
    <source>
        <dbReference type="PROSITE-ProRule" id="PRU00023"/>
    </source>
</evidence>
<dbReference type="GO" id="GO:0008270">
    <property type="term" value="F:zinc ion binding"/>
    <property type="evidence" value="ECO:0007669"/>
    <property type="project" value="UniProtKB-KW"/>
</dbReference>
<dbReference type="PANTHER" id="PTHR23180">
    <property type="entry name" value="CENTAURIN/ARF"/>
    <property type="match status" value="1"/>
</dbReference>
<dbReference type="Gene3D" id="1.10.220.150">
    <property type="entry name" value="Arf GTPase activating protein"/>
    <property type="match status" value="1"/>
</dbReference>
<evidence type="ECO:0000256" key="5">
    <source>
        <dbReference type="PROSITE-ProRule" id="PRU00288"/>
    </source>
</evidence>
<reference evidence="9 10" key="1">
    <citation type="submission" date="2013-11" db="EMBL/GenBank/DDBJ databases">
        <title>Opisthorchis viverrini - life in the bile duct.</title>
        <authorList>
            <person name="Young N.D."/>
            <person name="Nagarajan N."/>
            <person name="Lin S.J."/>
            <person name="Korhonen P.K."/>
            <person name="Jex A.R."/>
            <person name="Hall R.S."/>
            <person name="Safavi-Hemami H."/>
            <person name="Kaewkong W."/>
            <person name="Bertrand D."/>
            <person name="Gao S."/>
            <person name="Seet Q."/>
            <person name="Wongkham S."/>
            <person name="Teh B.T."/>
            <person name="Wongkham C."/>
            <person name="Intapan P.M."/>
            <person name="Maleewong W."/>
            <person name="Yang X."/>
            <person name="Hu M."/>
            <person name="Wang Z."/>
            <person name="Hofmann A."/>
            <person name="Sternberg P.W."/>
            <person name="Tan P."/>
            <person name="Wang J."/>
            <person name="Gasser R.B."/>
        </authorList>
    </citation>
    <scope>NUCLEOTIDE SEQUENCE [LARGE SCALE GENOMIC DNA]</scope>
</reference>
<dbReference type="GO" id="GO:0005737">
    <property type="term" value="C:cytoplasm"/>
    <property type="evidence" value="ECO:0007669"/>
    <property type="project" value="InterPro"/>
</dbReference>
<dbReference type="InterPro" id="IPR038508">
    <property type="entry name" value="ArfGAP_dom_sf"/>
</dbReference>
<keyword evidence="4" id="KW-0040">ANK repeat</keyword>
<keyword evidence="2 5" id="KW-0863">Zinc-finger</keyword>
<dbReference type="SMART" id="SM00248">
    <property type="entry name" value="ANK"/>
    <property type="match status" value="3"/>
</dbReference>
<dbReference type="AlphaFoldDB" id="A0A074ZLB7"/>
<dbReference type="PROSITE" id="PS50297">
    <property type="entry name" value="ANK_REP_REGION"/>
    <property type="match status" value="1"/>
</dbReference>
<dbReference type="STRING" id="6198.A0A074ZLB7"/>
<protein>
    <recommendedName>
        <fullName evidence="11">PH domain protein</fullName>
    </recommendedName>
</protein>
<dbReference type="SMART" id="SM00105">
    <property type="entry name" value="ArfGap"/>
    <property type="match status" value="1"/>
</dbReference>
<dbReference type="InterPro" id="IPR002110">
    <property type="entry name" value="Ankyrin_rpt"/>
</dbReference>
<name>A0A074ZLB7_OPIVI</name>
<dbReference type="Gene3D" id="1.25.40.20">
    <property type="entry name" value="Ankyrin repeat-containing domain"/>
    <property type="match status" value="1"/>
</dbReference>
<dbReference type="GeneID" id="20319337"/>
<dbReference type="GO" id="GO:0005096">
    <property type="term" value="F:GTPase activator activity"/>
    <property type="evidence" value="ECO:0007669"/>
    <property type="project" value="InterPro"/>
</dbReference>
<dbReference type="InterPro" id="IPR027267">
    <property type="entry name" value="AH/BAR_dom_sf"/>
</dbReference>
<gene>
    <name evidence="9" type="ORF">T265_05155</name>
</gene>
<dbReference type="CTD" id="20319337"/>
<feature type="region of interest" description="Disordered" evidence="6">
    <location>
        <begin position="480"/>
        <end position="508"/>
    </location>
</feature>
<accession>A0A074ZLB7</accession>
<keyword evidence="1" id="KW-0479">Metal-binding</keyword>
<dbReference type="Proteomes" id="UP000054324">
    <property type="component" value="Unassembled WGS sequence"/>
</dbReference>
<dbReference type="KEGG" id="ovi:T265_05155"/>
<evidence type="ECO:0000259" key="8">
    <source>
        <dbReference type="PROSITE" id="PS50115"/>
    </source>
</evidence>
<dbReference type="Pfam" id="PF00169">
    <property type="entry name" value="PH"/>
    <property type="match status" value="1"/>
</dbReference>
<dbReference type="Gene3D" id="2.30.29.30">
    <property type="entry name" value="Pleckstrin-homology domain (PH domain)/Phosphotyrosine-binding domain (PTB)"/>
    <property type="match status" value="1"/>
</dbReference>
<dbReference type="PANTHER" id="PTHR23180:SF399">
    <property type="entry name" value="BLOWN FUSE, ISOFORM A-RELATED"/>
    <property type="match status" value="1"/>
</dbReference>
<dbReference type="InterPro" id="IPR045258">
    <property type="entry name" value="ACAP1/2/3-like"/>
</dbReference>
<dbReference type="Pfam" id="PF12796">
    <property type="entry name" value="Ank_2"/>
    <property type="match status" value="1"/>
</dbReference>
<evidence type="ECO:0000256" key="1">
    <source>
        <dbReference type="ARBA" id="ARBA00022723"/>
    </source>
</evidence>
<dbReference type="RefSeq" id="XP_009168351.1">
    <property type="nucleotide sequence ID" value="XM_009170087.1"/>
</dbReference>
<evidence type="ECO:0000259" key="7">
    <source>
        <dbReference type="PROSITE" id="PS50003"/>
    </source>
</evidence>
<feature type="region of interest" description="Disordered" evidence="6">
    <location>
        <begin position="946"/>
        <end position="972"/>
    </location>
</feature>
<dbReference type="OrthoDB" id="10070851at2759"/>
<dbReference type="PROSITE" id="PS50088">
    <property type="entry name" value="ANK_REPEAT"/>
    <property type="match status" value="2"/>
</dbReference>
<evidence type="ECO:0000256" key="3">
    <source>
        <dbReference type="ARBA" id="ARBA00022833"/>
    </source>
</evidence>
<evidence type="ECO:0000313" key="9">
    <source>
        <dbReference type="EMBL" id="KER27871.1"/>
    </source>
</evidence>
<dbReference type="Pfam" id="PF01412">
    <property type="entry name" value="ArfGap"/>
    <property type="match status" value="1"/>
</dbReference>
<dbReference type="PRINTS" id="PR00405">
    <property type="entry name" value="REVINTRACTNG"/>
</dbReference>
<evidence type="ECO:0008006" key="11">
    <source>
        <dbReference type="Google" id="ProtNLM"/>
    </source>
</evidence>
<dbReference type="Pfam" id="PF16746">
    <property type="entry name" value="BAR_3"/>
    <property type="match status" value="1"/>
</dbReference>
<dbReference type="SUPFAM" id="SSF57863">
    <property type="entry name" value="ArfGap/RecO-like zinc finger"/>
    <property type="match status" value="1"/>
</dbReference>
<dbReference type="InterPro" id="IPR037278">
    <property type="entry name" value="ARFGAP/RecO"/>
</dbReference>
<sequence>MCATVVEAPFTQRNCDTLHPSDTTFLNHLTPLEALRDSPVFRQAVCRAELIAARIQAQYDLTVENCRLAITAGKAFASALSNLAHCMNMDRLPKTTCSFSDVPSRWSGLNCDASSGLQQVNSYLIGFASYAAQLVNRLDEPERIIVDARRQHDRLFDLRANFHHSGEQLNSFMQRSANLNTSRSQTDVNSTDTHVTELRNMYRATASAYLTGLRNAIGSSPMLGYLHANSALVSAIQEFVEHLDKNVDEKNSSPISHFLLGSFLNRLTTWVETGRRSASTWDQYTNQHNLEEHKPSRPTAQGVTLEGYLFKRAATRSWRTWARRWFRLRDNKLMYCKPVTNLSRSDLKSVTDAALLEIRHQIHNNQTSGSTIVLANGNFRLDDQRTSVAATSATLTPTTLSDDLLTNLSDRLLRQFEPQWKTMESDLRLCTARESCSTPDRRFTFELIAPGNRIHLLQADSYDQKERWMQALRSGLLHLQQPSGHTSYNDRSKNPDDLGGLPHGTPPLLAQSIGNLDGDQNRSNSVRTTFAGVSQQSLPDYDLLRSQGGVILWREPDRAGNRRCADCAADEAIWASINLGVTLCTQCAAAHRGLGVHVSKIRSLTLDNWEPELLHLMLNLGNNLVNRIFEANLTKDPTRIHRPNVHSSSDERQQWARAKWAQCQFVRHLLARFPDGTKTSAWVYELYDHWSELRKLAQAHYGQPDGQKQPQNSQAIRATTDRCKRRYAILSDLCNTLDRMQEQTIAFDDRTKRRATFFRTAEQESAATKLLRTGAQLGCPPLMLAGLAAGAHPDGERNPSGNGSEDPSYTPLVWAVRSGSLAACQFLLLNGADIDAQDHLGRTALYHACKLQRVHIVCLLLRRRADPSRADHNGKLPLDVAVDMKNADIVTLLRLQRLQDEHKDSGNNLSDDIVTDVFRDYTSRAYFCESDTESDNTDFSDFTELRHSRSSPNISLTSPRSRQPDEIHSSCSNNPTVQCVRVPRILSQVPTADARRRFASPSSTHNDACRVQSPKSTNGVKYIQIRRLATNERT</sequence>
<feature type="compositionally biased region" description="Polar residues" evidence="6">
    <location>
        <begin position="950"/>
        <end position="961"/>
    </location>
</feature>
<proteinExistence type="predicted"/>
<keyword evidence="10" id="KW-1185">Reference proteome</keyword>
<dbReference type="InterPro" id="IPR011993">
    <property type="entry name" value="PH-like_dom_sf"/>
</dbReference>
<evidence type="ECO:0000313" key="10">
    <source>
        <dbReference type="Proteomes" id="UP000054324"/>
    </source>
</evidence>
<dbReference type="SUPFAM" id="SSF48403">
    <property type="entry name" value="Ankyrin repeat"/>
    <property type="match status" value="1"/>
</dbReference>
<dbReference type="InterPro" id="IPR004148">
    <property type="entry name" value="BAR_dom"/>
</dbReference>
<evidence type="ECO:0000256" key="2">
    <source>
        <dbReference type="ARBA" id="ARBA00022771"/>
    </source>
</evidence>
<dbReference type="Gene3D" id="1.20.1270.60">
    <property type="entry name" value="Arfaptin homology (AH) domain/BAR domain"/>
    <property type="match status" value="1"/>
</dbReference>
<dbReference type="PROSITE" id="PS50115">
    <property type="entry name" value="ARFGAP"/>
    <property type="match status" value="1"/>
</dbReference>
<feature type="domain" description="PH" evidence="7">
    <location>
        <begin position="302"/>
        <end position="477"/>
    </location>
</feature>
<dbReference type="EMBL" id="KL596712">
    <property type="protein sequence ID" value="KER27871.1"/>
    <property type="molecule type" value="Genomic_DNA"/>
</dbReference>
<dbReference type="SMART" id="SM00233">
    <property type="entry name" value="PH"/>
    <property type="match status" value="1"/>
</dbReference>
<keyword evidence="3" id="KW-0862">Zinc</keyword>
<organism evidence="9 10">
    <name type="scientific">Opisthorchis viverrini</name>
    <name type="common">Southeast Asian liver fluke</name>
    <dbReference type="NCBI Taxonomy" id="6198"/>
    <lineage>
        <taxon>Eukaryota</taxon>
        <taxon>Metazoa</taxon>
        <taxon>Spiralia</taxon>
        <taxon>Lophotrochozoa</taxon>
        <taxon>Platyhelminthes</taxon>
        <taxon>Trematoda</taxon>
        <taxon>Digenea</taxon>
        <taxon>Opisthorchiida</taxon>
        <taxon>Opisthorchiata</taxon>
        <taxon>Opisthorchiidae</taxon>
        <taxon>Opisthorchis</taxon>
    </lineage>
</organism>
<dbReference type="PROSITE" id="PS50003">
    <property type="entry name" value="PH_DOMAIN"/>
    <property type="match status" value="1"/>
</dbReference>
<dbReference type="InterPro" id="IPR036770">
    <property type="entry name" value="Ankyrin_rpt-contain_sf"/>
</dbReference>
<evidence type="ECO:0000256" key="6">
    <source>
        <dbReference type="SAM" id="MobiDB-lite"/>
    </source>
</evidence>
<dbReference type="SUPFAM" id="SSF103657">
    <property type="entry name" value="BAR/IMD domain-like"/>
    <property type="match status" value="1"/>
</dbReference>
<dbReference type="SUPFAM" id="SSF50729">
    <property type="entry name" value="PH domain-like"/>
    <property type="match status" value="1"/>
</dbReference>
<feature type="repeat" description="ANK" evidence="4">
    <location>
        <begin position="840"/>
        <end position="872"/>
    </location>
</feature>
<feature type="domain" description="Arf-GAP" evidence="8">
    <location>
        <begin position="547"/>
        <end position="666"/>
    </location>
</feature>
<dbReference type="InterPro" id="IPR001164">
    <property type="entry name" value="ArfGAP_dom"/>
</dbReference>
<dbReference type="InterPro" id="IPR001849">
    <property type="entry name" value="PH_domain"/>
</dbReference>